<organism evidence="1 2">
    <name type="scientific">Novosphingobium fluoreni</name>
    <dbReference type="NCBI Taxonomy" id="1391222"/>
    <lineage>
        <taxon>Bacteria</taxon>
        <taxon>Pseudomonadati</taxon>
        <taxon>Pseudomonadota</taxon>
        <taxon>Alphaproteobacteria</taxon>
        <taxon>Sphingomonadales</taxon>
        <taxon>Sphingomonadaceae</taxon>
        <taxon>Novosphingobium</taxon>
    </lineage>
</organism>
<gene>
    <name evidence="1" type="ORF">GGR39_002106</name>
</gene>
<comment type="caution">
    <text evidence="1">The sequence shown here is derived from an EMBL/GenBank/DDBJ whole genome shotgun (WGS) entry which is preliminary data.</text>
</comment>
<proteinExistence type="predicted"/>
<dbReference type="Proteomes" id="UP000561459">
    <property type="component" value="Unassembled WGS sequence"/>
</dbReference>
<dbReference type="Gene3D" id="3.30.1780.10">
    <property type="entry name" value="ornithine cyclodeaminase, domain 1"/>
    <property type="match status" value="1"/>
</dbReference>
<name>A0A7W6C2K0_9SPHN</name>
<reference evidence="1 2" key="1">
    <citation type="submission" date="2020-08" db="EMBL/GenBank/DDBJ databases">
        <title>Genomic Encyclopedia of Type Strains, Phase IV (KMG-IV): sequencing the most valuable type-strain genomes for metagenomic binning, comparative biology and taxonomic classification.</title>
        <authorList>
            <person name="Goeker M."/>
        </authorList>
    </citation>
    <scope>NUCLEOTIDE SEQUENCE [LARGE SCALE GENOMIC DNA]</scope>
    <source>
        <strain evidence="1 2">DSM 27568</strain>
    </source>
</reference>
<dbReference type="SUPFAM" id="SSF51735">
    <property type="entry name" value="NAD(P)-binding Rossmann-fold domains"/>
    <property type="match status" value="1"/>
</dbReference>
<sequence length="319" mass="33541">MLVITNQEIQQHVGAAVVIDAVEKAFAAFGRGESKVFPVARGSGSDPCHITAIKSGFDASTGFMGVKAASYNPGNRARGLASHTSTTLLIDDVTAEVVAVVEAGYLNGLRTAAADAIAVKYLARPDAHRLGIIGLGAQAVFEIEAVAAVRPIDTVYAARRAGADTDRFAQAVRERTGLIVEFRDVEDLARQADIIVTATPATSPVLRDEWIRPGTHVSAMGSDNVGKMELPVELVARSLFYMDYPEQSAVIGEAQHLLAAGQATLADLRRRSLGDLICATVSGRSSADDITVFDSSGIAIQDIAAAHAAMTIVRSVRSA</sequence>
<dbReference type="EC" id="4.3.1.12" evidence="1"/>
<dbReference type="InterPro" id="IPR023401">
    <property type="entry name" value="ODC_N"/>
</dbReference>
<dbReference type="Pfam" id="PF02423">
    <property type="entry name" value="OCD_Mu_crystall"/>
    <property type="match status" value="1"/>
</dbReference>
<dbReference type="Gene3D" id="3.40.50.720">
    <property type="entry name" value="NAD(P)-binding Rossmann-like Domain"/>
    <property type="match status" value="1"/>
</dbReference>
<accession>A0A7W6C2K0</accession>
<dbReference type="PIRSF" id="PIRSF001439">
    <property type="entry name" value="CryM"/>
    <property type="match status" value="1"/>
</dbReference>
<dbReference type="InterPro" id="IPR036291">
    <property type="entry name" value="NAD(P)-bd_dom_sf"/>
</dbReference>
<protein>
    <submittedName>
        <fullName evidence="1">Ornithine cyclodeaminase</fullName>
        <ecNumber evidence="1">4.3.1.12</ecNumber>
    </submittedName>
</protein>
<dbReference type="GO" id="GO:0005737">
    <property type="term" value="C:cytoplasm"/>
    <property type="evidence" value="ECO:0007669"/>
    <property type="project" value="TreeGrafter"/>
</dbReference>
<evidence type="ECO:0000313" key="1">
    <source>
        <dbReference type="EMBL" id="MBB3940449.1"/>
    </source>
</evidence>
<evidence type="ECO:0000313" key="2">
    <source>
        <dbReference type="Proteomes" id="UP000561459"/>
    </source>
</evidence>
<dbReference type="GO" id="GO:0008473">
    <property type="term" value="F:ornithine cyclodeaminase activity"/>
    <property type="evidence" value="ECO:0007669"/>
    <property type="project" value="UniProtKB-EC"/>
</dbReference>
<dbReference type="InterPro" id="IPR003462">
    <property type="entry name" value="ODC_Mu_crystall"/>
</dbReference>
<dbReference type="PANTHER" id="PTHR13812:SF19">
    <property type="entry name" value="KETIMINE REDUCTASE MU-CRYSTALLIN"/>
    <property type="match status" value="1"/>
</dbReference>
<keyword evidence="2" id="KW-1185">Reference proteome</keyword>
<keyword evidence="1" id="KW-0456">Lyase</keyword>
<dbReference type="AlphaFoldDB" id="A0A7W6C2K0"/>
<dbReference type="EMBL" id="JACIDY010000004">
    <property type="protein sequence ID" value="MBB3940449.1"/>
    <property type="molecule type" value="Genomic_DNA"/>
</dbReference>
<dbReference type="RefSeq" id="WP_183617049.1">
    <property type="nucleotide sequence ID" value="NZ_JACIDY010000004.1"/>
</dbReference>
<dbReference type="PANTHER" id="PTHR13812">
    <property type="entry name" value="KETIMINE REDUCTASE MU-CRYSTALLIN"/>
    <property type="match status" value="1"/>
</dbReference>